<gene>
    <name evidence="2" type="ORF">DJ017_16905</name>
</gene>
<dbReference type="Gene3D" id="3.60.10.10">
    <property type="entry name" value="Endonuclease/exonuclease/phosphatase"/>
    <property type="match status" value="1"/>
</dbReference>
<dbReference type="InterPro" id="IPR036691">
    <property type="entry name" value="Endo/exonu/phosph_ase_sf"/>
</dbReference>
<protein>
    <submittedName>
        <fullName evidence="2">EEP domain-containing protein</fullName>
    </submittedName>
</protein>
<dbReference type="InterPro" id="IPR051916">
    <property type="entry name" value="GPI-anchor_lipid_remodeler"/>
</dbReference>
<feature type="domain" description="Endonuclease/exonuclease/phosphatase" evidence="1">
    <location>
        <begin position="5"/>
        <end position="233"/>
    </location>
</feature>
<evidence type="ECO:0000259" key="1">
    <source>
        <dbReference type="Pfam" id="PF03372"/>
    </source>
</evidence>
<keyword evidence="3" id="KW-1185">Reference proteome</keyword>
<dbReference type="InterPro" id="IPR005135">
    <property type="entry name" value="Endo/exonuclease/phosphatase"/>
</dbReference>
<dbReference type="PANTHER" id="PTHR14859:SF15">
    <property type="entry name" value="ENDONUCLEASE_EXONUCLEASE_PHOSPHATASE DOMAIN-CONTAINING PROTEIN"/>
    <property type="match status" value="1"/>
</dbReference>
<dbReference type="GO" id="GO:0016020">
    <property type="term" value="C:membrane"/>
    <property type="evidence" value="ECO:0007669"/>
    <property type="project" value="GOC"/>
</dbReference>
<dbReference type="SUPFAM" id="SSF56219">
    <property type="entry name" value="DNase I-like"/>
    <property type="match status" value="1"/>
</dbReference>
<dbReference type="GO" id="GO:0006506">
    <property type="term" value="P:GPI anchor biosynthetic process"/>
    <property type="evidence" value="ECO:0007669"/>
    <property type="project" value="TreeGrafter"/>
</dbReference>
<dbReference type="PANTHER" id="PTHR14859">
    <property type="entry name" value="CALCOFLUOR WHITE HYPERSENSITIVE PROTEIN PRECURSOR"/>
    <property type="match status" value="1"/>
</dbReference>
<proteinExistence type="predicted"/>
<accession>A0A328ANC1</accession>
<dbReference type="RefSeq" id="WP_111529817.1">
    <property type="nucleotide sequence ID" value="NZ_JBHRSG010000003.1"/>
</dbReference>
<organism evidence="2 3">
    <name type="scientific">Phenylobacterium soli</name>
    <dbReference type="NCBI Taxonomy" id="2170551"/>
    <lineage>
        <taxon>Bacteria</taxon>
        <taxon>Pseudomonadati</taxon>
        <taxon>Pseudomonadota</taxon>
        <taxon>Alphaproteobacteria</taxon>
        <taxon>Caulobacterales</taxon>
        <taxon>Caulobacteraceae</taxon>
        <taxon>Phenylobacterium</taxon>
    </lineage>
</organism>
<evidence type="ECO:0000313" key="2">
    <source>
        <dbReference type="EMBL" id="RAK56069.1"/>
    </source>
</evidence>
<dbReference type="Pfam" id="PF03372">
    <property type="entry name" value="Exo_endo_phos"/>
    <property type="match status" value="1"/>
</dbReference>
<dbReference type="AlphaFoldDB" id="A0A328ANC1"/>
<name>A0A328ANC1_9CAUL</name>
<dbReference type="EMBL" id="QFYQ01000001">
    <property type="protein sequence ID" value="RAK56069.1"/>
    <property type="molecule type" value="Genomic_DNA"/>
</dbReference>
<evidence type="ECO:0000313" key="3">
    <source>
        <dbReference type="Proteomes" id="UP000249254"/>
    </source>
</evidence>
<sequence length="243" mass="26989">MPRIVTYNVHRCVGNDRRLNVDRVVEVLAKLRPDIVALQELDVGRKRTGHVDQAHAIAKGLDMACHFHAALTVEEERYGDAILTCFPERLVQVGPLPGYDRMKALEPRGALWVEVEIGGTPVQIINTHLGLVPREQQIQATWLAGPAWLEHPHRSGPTILLGDFNATGSSVVYRTLTGKLAAARNLSPRKSPTSTFPSQLPVLRIDHLFVSPEIRVSDVFAPFEPLTRLASDHLPLVMDFELV</sequence>
<dbReference type="GO" id="GO:0003824">
    <property type="term" value="F:catalytic activity"/>
    <property type="evidence" value="ECO:0007669"/>
    <property type="project" value="InterPro"/>
</dbReference>
<dbReference type="Proteomes" id="UP000249254">
    <property type="component" value="Unassembled WGS sequence"/>
</dbReference>
<dbReference type="OrthoDB" id="9813425at2"/>
<comment type="caution">
    <text evidence="2">The sequence shown here is derived from an EMBL/GenBank/DDBJ whole genome shotgun (WGS) entry which is preliminary data.</text>
</comment>
<reference evidence="3" key="1">
    <citation type="submission" date="2018-05" db="EMBL/GenBank/DDBJ databases">
        <authorList>
            <person name="Li X."/>
        </authorList>
    </citation>
    <scope>NUCLEOTIDE SEQUENCE [LARGE SCALE GENOMIC DNA]</scope>
    <source>
        <strain evidence="3">LX32</strain>
    </source>
</reference>